<evidence type="ECO:0000313" key="2">
    <source>
        <dbReference type="Proteomes" id="UP000193685"/>
    </source>
</evidence>
<evidence type="ECO:0000313" key="1">
    <source>
        <dbReference type="EMBL" id="ORY83053.1"/>
    </source>
</evidence>
<keyword evidence="1" id="KW-0489">Methyltransferase</keyword>
<dbReference type="CDD" id="cd02440">
    <property type="entry name" value="AdoMet_MTases"/>
    <property type="match status" value="1"/>
</dbReference>
<dbReference type="InterPro" id="IPR029063">
    <property type="entry name" value="SAM-dependent_MTases_sf"/>
</dbReference>
<dbReference type="PANTHER" id="PTHR14614:SF132">
    <property type="entry name" value="PROTEIN-LYSINE METHYLTRANSFERASE C42C1.13"/>
    <property type="match status" value="1"/>
</dbReference>
<sequence>MGAYGDDGLLETNSDDDFASTLLHSYNLEPGPTHDASSSQNADVMKASSITDTGVQQAKIVDRDASAATEIITETYYTLACHGASILLERDPFAGTGGLLWPAGERLAMHLCRVATQDPSRFANKRIIELGTGTGVVGIAMAMTTDLGKEGLLVLTDLDPVLPIVKRNIALNGCSPSRVTVERLAWGEALPSLFKASEGHPVDVVVMADVIYHEDLFQPLLDTLLYLFQANPGMVGYLGYKKRRRADWLFQKSLRRTFEMRLLEEVQPVCIEQVHSKDERWRQGVYLYELTLRSPS</sequence>
<dbReference type="GO" id="GO:0008757">
    <property type="term" value="F:S-adenosylmethionine-dependent methyltransferase activity"/>
    <property type="evidence" value="ECO:0007669"/>
    <property type="project" value="UniProtKB-ARBA"/>
</dbReference>
<dbReference type="AlphaFoldDB" id="A0A1Y2FGK6"/>
<dbReference type="EMBL" id="MCFI01000008">
    <property type="protein sequence ID" value="ORY83053.1"/>
    <property type="molecule type" value="Genomic_DNA"/>
</dbReference>
<gene>
    <name evidence="1" type="ORF">BCR37DRAFT_392413</name>
</gene>
<protein>
    <submittedName>
        <fullName evidence="1">Putative methyltransferase-domain-containing protein</fullName>
    </submittedName>
</protein>
<organism evidence="1 2">
    <name type="scientific">Protomyces lactucae-debilis</name>
    <dbReference type="NCBI Taxonomy" id="2754530"/>
    <lineage>
        <taxon>Eukaryota</taxon>
        <taxon>Fungi</taxon>
        <taxon>Dikarya</taxon>
        <taxon>Ascomycota</taxon>
        <taxon>Taphrinomycotina</taxon>
        <taxon>Taphrinomycetes</taxon>
        <taxon>Taphrinales</taxon>
        <taxon>Protomycetaceae</taxon>
        <taxon>Protomyces</taxon>
    </lineage>
</organism>
<comment type="caution">
    <text evidence="1">The sequence shown here is derived from an EMBL/GenBank/DDBJ whole genome shotgun (WGS) entry which is preliminary data.</text>
</comment>
<dbReference type="Pfam" id="PF10294">
    <property type="entry name" value="Methyltransf_16"/>
    <property type="match status" value="1"/>
</dbReference>
<dbReference type="GeneID" id="63787750"/>
<dbReference type="PANTHER" id="PTHR14614">
    <property type="entry name" value="HEPATOCELLULAR CARCINOMA-ASSOCIATED ANTIGEN"/>
    <property type="match status" value="1"/>
</dbReference>
<dbReference type="STRING" id="56484.A0A1Y2FGK6"/>
<dbReference type="InterPro" id="IPR019410">
    <property type="entry name" value="Methyltransf_16"/>
</dbReference>
<dbReference type="SUPFAM" id="SSF53335">
    <property type="entry name" value="S-adenosyl-L-methionine-dependent methyltransferases"/>
    <property type="match status" value="1"/>
</dbReference>
<dbReference type="Proteomes" id="UP000193685">
    <property type="component" value="Unassembled WGS sequence"/>
</dbReference>
<dbReference type="GO" id="GO:0032259">
    <property type="term" value="P:methylation"/>
    <property type="evidence" value="ECO:0007669"/>
    <property type="project" value="UniProtKB-KW"/>
</dbReference>
<accession>A0A1Y2FGK6</accession>
<keyword evidence="1" id="KW-0808">Transferase</keyword>
<reference evidence="1 2" key="1">
    <citation type="submission" date="2016-07" db="EMBL/GenBank/DDBJ databases">
        <title>Pervasive Adenine N6-methylation of Active Genes in Fungi.</title>
        <authorList>
            <consortium name="DOE Joint Genome Institute"/>
            <person name="Mondo S.J."/>
            <person name="Dannebaum R.O."/>
            <person name="Kuo R.C."/>
            <person name="Labutti K."/>
            <person name="Haridas S."/>
            <person name="Kuo A."/>
            <person name="Salamov A."/>
            <person name="Ahrendt S.R."/>
            <person name="Lipzen A."/>
            <person name="Sullivan W."/>
            <person name="Andreopoulos W.B."/>
            <person name="Clum A."/>
            <person name="Lindquist E."/>
            <person name="Daum C."/>
            <person name="Ramamoorthy G.K."/>
            <person name="Gryganskyi A."/>
            <person name="Culley D."/>
            <person name="Magnuson J.K."/>
            <person name="James T.Y."/>
            <person name="O'Malley M.A."/>
            <person name="Stajich J.E."/>
            <person name="Spatafora J.W."/>
            <person name="Visel A."/>
            <person name="Grigoriev I.V."/>
        </authorList>
    </citation>
    <scope>NUCLEOTIDE SEQUENCE [LARGE SCALE GENOMIC DNA]</scope>
    <source>
        <strain evidence="1 2">12-1054</strain>
    </source>
</reference>
<dbReference type="RefSeq" id="XP_040725634.1">
    <property type="nucleotide sequence ID" value="XM_040871151.1"/>
</dbReference>
<dbReference type="OrthoDB" id="407325at2759"/>
<dbReference type="Gene3D" id="3.40.50.150">
    <property type="entry name" value="Vaccinia Virus protein VP39"/>
    <property type="match status" value="1"/>
</dbReference>
<keyword evidence="2" id="KW-1185">Reference proteome</keyword>
<name>A0A1Y2FGK6_PROLT</name>
<proteinExistence type="predicted"/>